<dbReference type="CDD" id="cd03049">
    <property type="entry name" value="GST_N_3"/>
    <property type="match status" value="1"/>
</dbReference>
<keyword evidence="3" id="KW-1185">Reference proteome</keyword>
<dbReference type="GO" id="GO:0005737">
    <property type="term" value="C:cytoplasm"/>
    <property type="evidence" value="ECO:0007669"/>
    <property type="project" value="TreeGrafter"/>
</dbReference>
<evidence type="ECO:0000259" key="1">
    <source>
        <dbReference type="PROSITE" id="PS50404"/>
    </source>
</evidence>
<dbReference type="Gene3D" id="3.40.30.10">
    <property type="entry name" value="Glutaredoxin"/>
    <property type="match status" value="1"/>
</dbReference>
<dbReference type="Proteomes" id="UP000460715">
    <property type="component" value="Unassembled WGS sequence"/>
</dbReference>
<gene>
    <name evidence="2" type="ORF">E0493_09910</name>
</gene>
<organism evidence="2 3">
    <name type="scientific">Teichococcus coralli</name>
    <dbReference type="NCBI Taxonomy" id="2545983"/>
    <lineage>
        <taxon>Bacteria</taxon>
        <taxon>Pseudomonadati</taxon>
        <taxon>Pseudomonadota</taxon>
        <taxon>Alphaproteobacteria</taxon>
        <taxon>Acetobacterales</taxon>
        <taxon>Roseomonadaceae</taxon>
        <taxon>Roseomonas</taxon>
    </lineage>
</organism>
<dbReference type="SUPFAM" id="SSF47616">
    <property type="entry name" value="GST C-terminal domain-like"/>
    <property type="match status" value="1"/>
</dbReference>
<dbReference type="RefSeq" id="WP_160936790.1">
    <property type="nucleotide sequence ID" value="NZ_SNVJ01000007.1"/>
</dbReference>
<dbReference type="AlphaFoldDB" id="A0A845BEG2"/>
<evidence type="ECO:0000313" key="3">
    <source>
        <dbReference type="Proteomes" id="UP000460715"/>
    </source>
</evidence>
<dbReference type="OrthoDB" id="9795329at2"/>
<dbReference type="GO" id="GO:0016740">
    <property type="term" value="F:transferase activity"/>
    <property type="evidence" value="ECO:0007669"/>
    <property type="project" value="UniProtKB-KW"/>
</dbReference>
<dbReference type="InterPro" id="IPR004045">
    <property type="entry name" value="Glutathione_S-Trfase_N"/>
</dbReference>
<accession>A0A845BEG2</accession>
<dbReference type="Gene3D" id="1.20.1050.10">
    <property type="match status" value="1"/>
</dbReference>
<reference evidence="2 3" key="1">
    <citation type="submission" date="2019-03" db="EMBL/GenBank/DDBJ databases">
        <title>Roseomonas sp. a novel Roseomonas species isolated from Sea whip Gorgonian.</title>
        <authorList>
            <person name="Li F."/>
            <person name="Pan X."/>
            <person name="Huang S."/>
            <person name="Li Z."/>
            <person name="Meng B."/>
        </authorList>
    </citation>
    <scope>NUCLEOTIDE SEQUENCE [LARGE SCALE GENOMIC DNA]</scope>
    <source>
        <strain evidence="2 3">M0104</strain>
    </source>
</reference>
<name>A0A845BEG2_9PROT</name>
<feature type="domain" description="GST N-terminal" evidence="1">
    <location>
        <begin position="1"/>
        <end position="80"/>
    </location>
</feature>
<dbReference type="Pfam" id="PF13410">
    <property type="entry name" value="GST_C_2"/>
    <property type="match status" value="1"/>
</dbReference>
<dbReference type="PROSITE" id="PS50404">
    <property type="entry name" value="GST_NTER"/>
    <property type="match status" value="1"/>
</dbReference>
<dbReference type="CDD" id="cd03205">
    <property type="entry name" value="GST_C_6"/>
    <property type="match status" value="1"/>
</dbReference>
<comment type="caution">
    <text evidence="2">The sequence shown here is derived from an EMBL/GenBank/DDBJ whole genome shotgun (WGS) entry which is preliminary data.</text>
</comment>
<dbReference type="InterPro" id="IPR036249">
    <property type="entry name" value="Thioredoxin-like_sf"/>
</dbReference>
<evidence type="ECO:0000313" key="2">
    <source>
        <dbReference type="EMBL" id="MXP63662.1"/>
    </source>
</evidence>
<dbReference type="Pfam" id="PF13409">
    <property type="entry name" value="GST_N_2"/>
    <property type="match status" value="1"/>
</dbReference>
<dbReference type="InterPro" id="IPR036282">
    <property type="entry name" value="Glutathione-S-Trfase_C_sf"/>
</dbReference>
<keyword evidence="2" id="KW-0808">Transferase</keyword>
<protein>
    <submittedName>
        <fullName evidence="2">Glutathione S-transferase</fullName>
    </submittedName>
</protein>
<dbReference type="EMBL" id="SNVJ01000007">
    <property type="protein sequence ID" value="MXP63662.1"/>
    <property type="molecule type" value="Genomic_DNA"/>
</dbReference>
<sequence length="198" mass="20903">MKLFHSPSSPFVRKVMACALLRGLASRIELVPTNPHTSPEGLLAMNPLSKVPCLATDEGQAIYDSPVICEYLDGLGDAASLYPAGPARIAAKTMEALADGIMDAAVARRMSMGLAQDEGRTAFQSRQQAAVARALDVLEAAPPQGLADIGAVAVACALGYLDFRFGHEPWREAHPKLAAWYSDVSAHPALSRTAPPPA</sequence>
<dbReference type="PANTHER" id="PTHR43968:SF6">
    <property type="entry name" value="GLUTATHIONE S-TRANSFERASE OMEGA"/>
    <property type="match status" value="1"/>
</dbReference>
<dbReference type="InterPro" id="IPR050983">
    <property type="entry name" value="GST_Omega/HSP26"/>
</dbReference>
<proteinExistence type="predicted"/>
<dbReference type="SUPFAM" id="SSF52833">
    <property type="entry name" value="Thioredoxin-like"/>
    <property type="match status" value="1"/>
</dbReference>
<dbReference type="PANTHER" id="PTHR43968">
    <property type="match status" value="1"/>
</dbReference>